<comment type="caution">
    <text evidence="13">Lacks conserved residue(s) required for the propagation of feature annotation.</text>
</comment>
<evidence type="ECO:0000256" key="11">
    <source>
        <dbReference type="ARBA" id="ARBA00049080"/>
    </source>
</evidence>
<gene>
    <name evidence="13 16" type="primary">dapB</name>
    <name evidence="16" type="ORF">ACFQ3Q_07075</name>
</gene>
<feature type="domain" description="Dihydrodipicolinate reductase N-terminal" evidence="14">
    <location>
        <begin position="1"/>
        <end position="102"/>
    </location>
</feature>
<dbReference type="Gene3D" id="3.40.50.720">
    <property type="entry name" value="NAD(P)-binding Rossmann-like Domain"/>
    <property type="match status" value="1"/>
</dbReference>
<keyword evidence="4 13" id="KW-0521">NADP</keyword>
<dbReference type="CDD" id="cd02274">
    <property type="entry name" value="DHDPR_N"/>
    <property type="match status" value="1"/>
</dbReference>
<comment type="similarity">
    <text evidence="1 13">Belongs to the DapB family.</text>
</comment>
<dbReference type="SUPFAM" id="SSF51735">
    <property type="entry name" value="NAD(P)-binding Rossmann-fold domains"/>
    <property type="match status" value="1"/>
</dbReference>
<reference evidence="17" key="1">
    <citation type="journal article" date="2019" name="Int. J. Syst. Evol. Microbiol.">
        <title>The Global Catalogue of Microorganisms (GCM) 10K type strain sequencing project: providing services to taxonomists for standard genome sequencing and annotation.</title>
        <authorList>
            <consortium name="The Broad Institute Genomics Platform"/>
            <consortium name="The Broad Institute Genome Sequencing Center for Infectious Disease"/>
            <person name="Wu L."/>
            <person name="Ma J."/>
        </authorList>
    </citation>
    <scope>NUCLEOTIDE SEQUENCE [LARGE SCALE GENOMIC DNA]</scope>
    <source>
        <strain evidence="17">CCUG 64793</strain>
    </source>
</reference>
<dbReference type="InterPro" id="IPR022663">
    <property type="entry name" value="DapB_C"/>
</dbReference>
<dbReference type="RefSeq" id="WP_380744296.1">
    <property type="nucleotide sequence ID" value="NZ_JBHTLI010000001.1"/>
</dbReference>
<dbReference type="InterPro" id="IPR022664">
    <property type="entry name" value="DapB_N_CS"/>
</dbReference>
<comment type="catalytic activity">
    <reaction evidence="12 13">
        <text>(S)-2,3,4,5-tetrahydrodipicolinate + NAD(+) + H2O = (2S,4S)-4-hydroxy-2,3,4,5-tetrahydrodipicolinate + NADH + H(+)</text>
        <dbReference type="Rhea" id="RHEA:35323"/>
        <dbReference type="ChEBI" id="CHEBI:15377"/>
        <dbReference type="ChEBI" id="CHEBI:15378"/>
        <dbReference type="ChEBI" id="CHEBI:16845"/>
        <dbReference type="ChEBI" id="CHEBI:57540"/>
        <dbReference type="ChEBI" id="CHEBI:57945"/>
        <dbReference type="ChEBI" id="CHEBI:67139"/>
        <dbReference type="EC" id="1.17.1.8"/>
    </reaction>
</comment>
<evidence type="ECO:0000256" key="5">
    <source>
        <dbReference type="ARBA" id="ARBA00022915"/>
    </source>
</evidence>
<evidence type="ECO:0000256" key="7">
    <source>
        <dbReference type="ARBA" id="ARBA00023027"/>
    </source>
</evidence>
<evidence type="ECO:0000256" key="3">
    <source>
        <dbReference type="ARBA" id="ARBA00022605"/>
    </source>
</evidence>
<dbReference type="Proteomes" id="UP001597131">
    <property type="component" value="Unassembled WGS sequence"/>
</dbReference>
<keyword evidence="2 13" id="KW-0963">Cytoplasm</keyword>
<evidence type="ECO:0000256" key="2">
    <source>
        <dbReference type="ARBA" id="ARBA00022490"/>
    </source>
</evidence>
<evidence type="ECO:0000313" key="17">
    <source>
        <dbReference type="Proteomes" id="UP001597131"/>
    </source>
</evidence>
<comment type="subcellular location">
    <subcellularLocation>
        <location evidence="13">Cytoplasm</location>
    </subcellularLocation>
</comment>
<feature type="binding site" evidence="13">
    <location>
        <begin position="73"/>
        <end position="75"/>
    </location>
    <ligand>
        <name>NAD(+)</name>
        <dbReference type="ChEBI" id="CHEBI:57540"/>
    </ligand>
</feature>
<feature type="binding site" evidence="13">
    <location>
        <begin position="99"/>
        <end position="102"/>
    </location>
    <ligand>
        <name>NAD(+)</name>
        <dbReference type="ChEBI" id="CHEBI:57540"/>
    </ligand>
</feature>
<evidence type="ECO:0000256" key="10">
    <source>
        <dbReference type="ARBA" id="ARBA00038983"/>
    </source>
</evidence>
<protein>
    <recommendedName>
        <fullName evidence="10 13">4-hydroxy-tetrahydrodipicolinate reductase</fullName>
        <shortName evidence="13">HTPA reductase</shortName>
        <ecNumber evidence="10 13">1.17.1.8</ecNumber>
    </recommendedName>
</protein>
<organism evidence="16 17">
    <name type="scientific">Salegentibacter chungangensis</name>
    <dbReference type="NCBI Taxonomy" id="1335724"/>
    <lineage>
        <taxon>Bacteria</taxon>
        <taxon>Pseudomonadati</taxon>
        <taxon>Bacteroidota</taxon>
        <taxon>Flavobacteriia</taxon>
        <taxon>Flavobacteriales</taxon>
        <taxon>Flavobacteriaceae</taxon>
        <taxon>Salegentibacter</taxon>
    </lineage>
</organism>
<dbReference type="PANTHER" id="PTHR20836">
    <property type="entry name" value="DIHYDRODIPICOLINATE REDUCTASE"/>
    <property type="match status" value="1"/>
</dbReference>
<sequence length="243" mass="27148">MKIALLGYGRMGRAIEEIATERGHKIVLKISEDIDTYDLDKSEIDVAIDFSVPKAAFKNITTCFKHNIPVVSGTTGWLNDYEKAVNLCKEQGNCGFIYASNFSIGVNVFFELNEKLASMMKSLDEYSVEIEEIHHTKKLDAPSGTAITLAQQIIAKNPRLKDWQLDHPEKNEIPIYAKRIDDVHGTHTVSYKSSIDDIEIMHTAHSRKGFAKGAVIAAEWLKDKKGVFTMKDALSGILNSSEE</sequence>
<evidence type="ECO:0000256" key="6">
    <source>
        <dbReference type="ARBA" id="ARBA00023002"/>
    </source>
</evidence>
<feature type="binding site" evidence="13">
    <location>
        <position position="40"/>
    </location>
    <ligand>
        <name>NAD(+)</name>
        <dbReference type="ChEBI" id="CHEBI:57540"/>
    </ligand>
</feature>
<dbReference type="PROSITE" id="PS01298">
    <property type="entry name" value="DAPB"/>
    <property type="match status" value="1"/>
</dbReference>
<dbReference type="HAMAP" id="MF_00102">
    <property type="entry name" value="DapB"/>
    <property type="match status" value="1"/>
</dbReference>
<evidence type="ECO:0000256" key="4">
    <source>
        <dbReference type="ARBA" id="ARBA00022857"/>
    </source>
</evidence>
<feature type="active site" description="Proton donor" evidence="13">
    <location>
        <position position="138"/>
    </location>
</feature>
<dbReference type="Pfam" id="PF01113">
    <property type="entry name" value="DapB_N"/>
    <property type="match status" value="1"/>
</dbReference>
<evidence type="ECO:0000259" key="15">
    <source>
        <dbReference type="Pfam" id="PF05173"/>
    </source>
</evidence>
<feature type="active site" description="Proton donor/acceptor" evidence="13">
    <location>
        <position position="134"/>
    </location>
</feature>
<evidence type="ECO:0000256" key="8">
    <source>
        <dbReference type="ARBA" id="ARBA00023154"/>
    </source>
</evidence>
<dbReference type="NCBIfam" id="TIGR00036">
    <property type="entry name" value="dapB"/>
    <property type="match status" value="1"/>
</dbReference>
<feature type="binding site" evidence="13">
    <location>
        <position position="135"/>
    </location>
    <ligand>
        <name>(S)-2,3,4,5-tetrahydrodipicolinate</name>
        <dbReference type="ChEBI" id="CHEBI:16845"/>
    </ligand>
</feature>
<evidence type="ECO:0000256" key="9">
    <source>
        <dbReference type="ARBA" id="ARBA00037922"/>
    </source>
</evidence>
<feature type="binding site" evidence="13">
    <location>
        <position position="41"/>
    </location>
    <ligand>
        <name>NADP(+)</name>
        <dbReference type="ChEBI" id="CHEBI:58349"/>
    </ligand>
</feature>
<name>A0ABW3NPI3_9FLAO</name>
<evidence type="ECO:0000256" key="1">
    <source>
        <dbReference type="ARBA" id="ARBA00006642"/>
    </source>
</evidence>
<comment type="pathway">
    <text evidence="9 13">Amino-acid biosynthesis; L-lysine biosynthesis via DAP pathway; (S)-tetrahydrodipicolinate from L-aspartate: step 4/4.</text>
</comment>
<dbReference type="InterPro" id="IPR000846">
    <property type="entry name" value="DapB_N"/>
</dbReference>
<comment type="catalytic activity">
    <reaction evidence="11 13">
        <text>(S)-2,3,4,5-tetrahydrodipicolinate + NADP(+) + H2O = (2S,4S)-4-hydroxy-2,3,4,5-tetrahydrodipicolinate + NADPH + H(+)</text>
        <dbReference type="Rhea" id="RHEA:35331"/>
        <dbReference type="ChEBI" id="CHEBI:15377"/>
        <dbReference type="ChEBI" id="CHEBI:15378"/>
        <dbReference type="ChEBI" id="CHEBI:16845"/>
        <dbReference type="ChEBI" id="CHEBI:57783"/>
        <dbReference type="ChEBI" id="CHEBI:58349"/>
        <dbReference type="ChEBI" id="CHEBI:67139"/>
        <dbReference type="EC" id="1.17.1.8"/>
    </reaction>
</comment>
<comment type="function">
    <text evidence="13">Catalyzes the conversion of 4-hydroxy-tetrahydrodipicolinate (HTPA) to tetrahydrodipicolinate.</text>
</comment>
<evidence type="ECO:0000313" key="16">
    <source>
        <dbReference type="EMBL" id="MFD1095503.1"/>
    </source>
</evidence>
<dbReference type="PIRSF" id="PIRSF000161">
    <property type="entry name" value="DHPR"/>
    <property type="match status" value="1"/>
</dbReference>
<keyword evidence="3 13" id="KW-0028">Amino-acid biosynthesis</keyword>
<dbReference type="SUPFAM" id="SSF55347">
    <property type="entry name" value="Glyceraldehyde-3-phosphate dehydrogenase-like, C-terminal domain"/>
    <property type="match status" value="1"/>
</dbReference>
<dbReference type="PANTHER" id="PTHR20836:SF0">
    <property type="entry name" value="4-HYDROXY-TETRAHYDRODIPICOLINATE REDUCTASE 1, CHLOROPLASTIC-RELATED"/>
    <property type="match status" value="1"/>
</dbReference>
<comment type="caution">
    <text evidence="16">The sequence shown here is derived from an EMBL/GenBank/DDBJ whole genome shotgun (WGS) entry which is preliminary data.</text>
</comment>
<dbReference type="Pfam" id="PF05173">
    <property type="entry name" value="DapB_C"/>
    <property type="match status" value="1"/>
</dbReference>
<evidence type="ECO:0000256" key="12">
    <source>
        <dbReference type="ARBA" id="ARBA00049396"/>
    </source>
</evidence>
<dbReference type="GO" id="GO:0008839">
    <property type="term" value="F:4-hydroxy-tetrahydrodipicolinate reductase"/>
    <property type="evidence" value="ECO:0007669"/>
    <property type="project" value="UniProtKB-EC"/>
</dbReference>
<proteinExistence type="inferred from homology"/>
<dbReference type="InterPro" id="IPR036291">
    <property type="entry name" value="NAD(P)-bd_dom_sf"/>
</dbReference>
<keyword evidence="7 13" id="KW-0520">NAD</keyword>
<dbReference type="EC" id="1.17.1.8" evidence="10 13"/>
<evidence type="ECO:0000259" key="14">
    <source>
        <dbReference type="Pfam" id="PF01113"/>
    </source>
</evidence>
<feature type="binding site" evidence="13">
    <location>
        <begin position="144"/>
        <end position="145"/>
    </location>
    <ligand>
        <name>(S)-2,3,4,5-tetrahydrodipicolinate</name>
        <dbReference type="ChEBI" id="CHEBI:16845"/>
    </ligand>
</feature>
<keyword evidence="17" id="KW-1185">Reference proteome</keyword>
<keyword evidence="5 13" id="KW-0220">Diaminopimelate biosynthesis</keyword>
<dbReference type="Gene3D" id="3.30.360.10">
    <property type="entry name" value="Dihydrodipicolinate Reductase, domain 2"/>
    <property type="match status" value="1"/>
</dbReference>
<keyword evidence="8 13" id="KW-0457">Lysine biosynthesis</keyword>
<dbReference type="EMBL" id="JBHTLI010000001">
    <property type="protein sequence ID" value="MFD1095503.1"/>
    <property type="molecule type" value="Genomic_DNA"/>
</dbReference>
<comment type="subunit">
    <text evidence="13">Homotetramer.</text>
</comment>
<comment type="caution">
    <text evidence="13">Was originally thought to be a dihydrodipicolinate reductase (DHDPR), catalyzing the conversion of dihydrodipicolinate to tetrahydrodipicolinate. However, it was shown in E.coli that the substrate of the enzymatic reaction is not dihydrodipicolinate (DHDP) but in fact (2S,4S)-4-hydroxy-2,3,4,5-tetrahydrodipicolinic acid (HTPA), the product released by the DapA-catalyzed reaction.</text>
</comment>
<dbReference type="InterPro" id="IPR023940">
    <property type="entry name" value="DHDPR_bac"/>
</dbReference>
<keyword evidence="6 13" id="KW-0560">Oxidoreductase</keyword>
<feature type="domain" description="Dihydrodipicolinate reductase C-terminal" evidence="15">
    <location>
        <begin position="105"/>
        <end position="234"/>
    </location>
</feature>
<evidence type="ECO:0000256" key="13">
    <source>
        <dbReference type="HAMAP-Rule" id="MF_00102"/>
    </source>
</evidence>
<accession>A0ABW3NPI3</accession>